<dbReference type="GO" id="GO:0000976">
    <property type="term" value="F:transcription cis-regulatory region binding"/>
    <property type="evidence" value="ECO:0007669"/>
    <property type="project" value="TreeGrafter"/>
</dbReference>
<evidence type="ECO:0000313" key="6">
    <source>
        <dbReference type="EMBL" id="BDU72432.1"/>
    </source>
</evidence>
<dbReference type="PANTHER" id="PTHR30055">
    <property type="entry name" value="HTH-TYPE TRANSCRIPTIONAL REGULATOR RUTR"/>
    <property type="match status" value="1"/>
</dbReference>
<organism evidence="6 7">
    <name type="scientific">Mesoterricola silvestris</name>
    <dbReference type="NCBI Taxonomy" id="2927979"/>
    <lineage>
        <taxon>Bacteria</taxon>
        <taxon>Pseudomonadati</taxon>
        <taxon>Acidobacteriota</taxon>
        <taxon>Holophagae</taxon>
        <taxon>Holophagales</taxon>
        <taxon>Holophagaceae</taxon>
        <taxon>Mesoterricola</taxon>
    </lineage>
</organism>
<dbReference type="EMBL" id="AP027080">
    <property type="protein sequence ID" value="BDU72432.1"/>
    <property type="molecule type" value="Genomic_DNA"/>
</dbReference>
<keyword evidence="7" id="KW-1185">Reference proteome</keyword>
<keyword evidence="3" id="KW-0804">Transcription</keyword>
<protein>
    <recommendedName>
        <fullName evidence="5">HTH tetR-type domain-containing protein</fullName>
    </recommendedName>
</protein>
<feature type="DNA-binding region" description="H-T-H motif" evidence="4">
    <location>
        <begin position="36"/>
        <end position="55"/>
    </location>
</feature>
<evidence type="ECO:0000259" key="5">
    <source>
        <dbReference type="PROSITE" id="PS50977"/>
    </source>
</evidence>
<dbReference type="SUPFAM" id="SSF46689">
    <property type="entry name" value="Homeodomain-like"/>
    <property type="match status" value="1"/>
</dbReference>
<dbReference type="InterPro" id="IPR036271">
    <property type="entry name" value="Tet_transcr_reg_TetR-rel_C_sf"/>
</dbReference>
<dbReference type="Proteomes" id="UP001238179">
    <property type="component" value="Chromosome"/>
</dbReference>
<dbReference type="AlphaFoldDB" id="A0AA48GJG5"/>
<sequence>MPTPRPRGPKAVKMDPRTLLDAALKVFGREGLEGASLRAIAREAGCDPSLIYYHFENKEAMFTALLEERIPPLVRDLRRLANPGDPRSTAEKLWTALRSFHHHLHDSAGFRAMVRGQIVRGAETLPDQLAVRMRPAQLAVLTILRRGQRRGELRPDLNPFLMGLFLIRMEAEILDLVPVFSERLAGIPAPEAIAWAERTWFDVFWRGVAVHPLEPLPFLENL</sequence>
<dbReference type="SUPFAM" id="SSF48498">
    <property type="entry name" value="Tetracyclin repressor-like, C-terminal domain"/>
    <property type="match status" value="1"/>
</dbReference>
<keyword evidence="2 4" id="KW-0238">DNA-binding</keyword>
<dbReference type="InterPro" id="IPR050109">
    <property type="entry name" value="HTH-type_TetR-like_transc_reg"/>
</dbReference>
<keyword evidence="1" id="KW-0805">Transcription regulation</keyword>
<name>A0AA48GJG5_9BACT</name>
<accession>A0AA48GJG5</accession>
<dbReference type="GO" id="GO:0003700">
    <property type="term" value="F:DNA-binding transcription factor activity"/>
    <property type="evidence" value="ECO:0007669"/>
    <property type="project" value="TreeGrafter"/>
</dbReference>
<evidence type="ECO:0000256" key="2">
    <source>
        <dbReference type="ARBA" id="ARBA00023125"/>
    </source>
</evidence>
<reference evidence="7" key="1">
    <citation type="journal article" date="2023" name="Int. J. Syst. Evol. Microbiol.">
        <title>Mesoterricola silvestris gen. nov., sp. nov., Mesoterricola sediminis sp. nov., Geothrix oryzae sp. nov., Geothrix edaphica sp. nov., Geothrix rubra sp. nov., and Geothrix limicola sp. nov., six novel members of Acidobacteriota isolated from soils.</title>
        <authorList>
            <person name="Itoh H."/>
            <person name="Sugisawa Y."/>
            <person name="Mise K."/>
            <person name="Xu Z."/>
            <person name="Kuniyasu M."/>
            <person name="Ushijima N."/>
            <person name="Kawano K."/>
            <person name="Kobayashi E."/>
            <person name="Shiratori Y."/>
            <person name="Masuda Y."/>
            <person name="Senoo K."/>
        </authorList>
    </citation>
    <scope>NUCLEOTIDE SEQUENCE [LARGE SCALE GENOMIC DNA]</scope>
    <source>
        <strain evidence="7">W79</strain>
    </source>
</reference>
<evidence type="ECO:0000256" key="3">
    <source>
        <dbReference type="ARBA" id="ARBA00023163"/>
    </source>
</evidence>
<gene>
    <name evidence="6" type="ORF">METEAL_16060</name>
</gene>
<dbReference type="PROSITE" id="PS50977">
    <property type="entry name" value="HTH_TETR_2"/>
    <property type="match status" value="1"/>
</dbReference>
<dbReference type="InterPro" id="IPR001647">
    <property type="entry name" value="HTH_TetR"/>
</dbReference>
<evidence type="ECO:0000313" key="7">
    <source>
        <dbReference type="Proteomes" id="UP001238179"/>
    </source>
</evidence>
<dbReference type="Pfam" id="PF00440">
    <property type="entry name" value="TetR_N"/>
    <property type="match status" value="1"/>
</dbReference>
<dbReference type="PRINTS" id="PR00455">
    <property type="entry name" value="HTHTETR"/>
</dbReference>
<evidence type="ECO:0000256" key="4">
    <source>
        <dbReference type="PROSITE-ProRule" id="PRU00335"/>
    </source>
</evidence>
<dbReference type="InterPro" id="IPR009057">
    <property type="entry name" value="Homeodomain-like_sf"/>
</dbReference>
<proteinExistence type="predicted"/>
<dbReference type="Gene3D" id="1.10.357.10">
    <property type="entry name" value="Tetracycline Repressor, domain 2"/>
    <property type="match status" value="1"/>
</dbReference>
<dbReference type="PANTHER" id="PTHR30055:SF234">
    <property type="entry name" value="HTH-TYPE TRANSCRIPTIONAL REGULATOR BETI"/>
    <property type="match status" value="1"/>
</dbReference>
<dbReference type="KEGG" id="msil:METEAL_16060"/>
<feature type="domain" description="HTH tetR-type" evidence="5">
    <location>
        <begin position="13"/>
        <end position="73"/>
    </location>
</feature>
<evidence type="ECO:0000256" key="1">
    <source>
        <dbReference type="ARBA" id="ARBA00023015"/>
    </source>
</evidence>